<accession>M7NGC5</accession>
<dbReference type="AlphaFoldDB" id="M7NGC5"/>
<reference evidence="1 2" key="1">
    <citation type="journal article" date="2013" name="Genome Announc.">
        <title>Draft Genome Sequence of Cesiribacter andamanensis Strain AMV16T, Isolated from a Soil Sample from a Mud Volcano in the Andaman Islands, India.</title>
        <authorList>
            <person name="Shivaji S."/>
            <person name="Ara S."/>
            <person name="Begum Z."/>
            <person name="Srinivas T.N."/>
            <person name="Singh A."/>
            <person name="Kumar Pinnaka A."/>
        </authorList>
    </citation>
    <scope>NUCLEOTIDE SEQUENCE [LARGE SCALE GENOMIC DNA]</scope>
    <source>
        <strain evidence="1 2">AMV16</strain>
    </source>
</reference>
<organism evidence="1 2">
    <name type="scientific">Cesiribacter andamanensis AMV16</name>
    <dbReference type="NCBI Taxonomy" id="1279009"/>
    <lineage>
        <taxon>Bacteria</taxon>
        <taxon>Pseudomonadati</taxon>
        <taxon>Bacteroidota</taxon>
        <taxon>Cytophagia</taxon>
        <taxon>Cytophagales</taxon>
        <taxon>Cesiribacteraceae</taxon>
        <taxon>Cesiribacter</taxon>
    </lineage>
</organism>
<proteinExistence type="predicted"/>
<dbReference type="Proteomes" id="UP000011910">
    <property type="component" value="Unassembled WGS sequence"/>
</dbReference>
<gene>
    <name evidence="1" type="ORF">ADICEAN_03999</name>
</gene>
<name>M7NGC5_9BACT</name>
<dbReference type="EMBL" id="AODQ01000173">
    <property type="protein sequence ID" value="EMR00875.1"/>
    <property type="molecule type" value="Genomic_DNA"/>
</dbReference>
<protein>
    <submittedName>
        <fullName evidence="1">Uncharacterized protein</fullName>
    </submittedName>
</protein>
<comment type="caution">
    <text evidence="1">The sequence shown here is derived from an EMBL/GenBank/DDBJ whole genome shotgun (WGS) entry which is preliminary data.</text>
</comment>
<keyword evidence="2" id="KW-1185">Reference proteome</keyword>
<evidence type="ECO:0000313" key="2">
    <source>
        <dbReference type="Proteomes" id="UP000011910"/>
    </source>
</evidence>
<sequence length="44" mass="5215">MYPYSYYPLHITPLAKLKVYYFVNQLVLFSSFPVKLPAPMYSSH</sequence>
<evidence type="ECO:0000313" key="1">
    <source>
        <dbReference type="EMBL" id="EMR00875.1"/>
    </source>
</evidence>